<dbReference type="GO" id="GO:0000139">
    <property type="term" value="C:Golgi membrane"/>
    <property type="evidence" value="ECO:0007669"/>
    <property type="project" value="UniProtKB-SubCell"/>
</dbReference>
<feature type="compositionally biased region" description="Low complexity" evidence="4">
    <location>
        <begin position="33"/>
        <end position="46"/>
    </location>
</feature>
<dbReference type="Gene3D" id="1.20.5.110">
    <property type="match status" value="1"/>
</dbReference>
<feature type="region of interest" description="Disordered" evidence="4">
    <location>
        <begin position="1073"/>
        <end position="1179"/>
    </location>
</feature>
<accession>A0A317XTV9</accession>
<feature type="compositionally biased region" description="Polar residues" evidence="4">
    <location>
        <begin position="861"/>
        <end position="873"/>
    </location>
</feature>
<dbReference type="Pfam" id="PF09177">
    <property type="entry name" value="STX6_10_61_N"/>
    <property type="match status" value="1"/>
</dbReference>
<evidence type="ECO:0000256" key="1">
    <source>
        <dbReference type="ARBA" id="ARBA00004409"/>
    </source>
</evidence>
<feature type="region of interest" description="Disordered" evidence="4">
    <location>
        <begin position="33"/>
        <end position="59"/>
    </location>
</feature>
<feature type="region of interest" description="Disordered" evidence="4">
    <location>
        <begin position="1262"/>
        <end position="1354"/>
    </location>
</feature>
<dbReference type="InterPro" id="IPR048036">
    <property type="entry name" value="Tlg1p-like_N"/>
</dbReference>
<dbReference type="GO" id="GO:0015031">
    <property type="term" value="P:protein transport"/>
    <property type="evidence" value="ECO:0007669"/>
    <property type="project" value="UniProtKB-KW"/>
</dbReference>
<feature type="compositionally biased region" description="Low complexity" evidence="4">
    <location>
        <begin position="354"/>
        <end position="363"/>
    </location>
</feature>
<keyword evidence="3" id="KW-0333">Golgi apparatus</keyword>
<feature type="compositionally biased region" description="Low complexity" evidence="4">
    <location>
        <begin position="827"/>
        <end position="853"/>
    </location>
</feature>
<dbReference type="InterPro" id="IPR010989">
    <property type="entry name" value="SNARE"/>
</dbReference>
<dbReference type="OrthoDB" id="546861at2759"/>
<dbReference type="PROSITE" id="PS50192">
    <property type="entry name" value="T_SNARE"/>
    <property type="match status" value="1"/>
</dbReference>
<feature type="compositionally biased region" description="Polar residues" evidence="4">
    <location>
        <begin position="382"/>
        <end position="393"/>
    </location>
</feature>
<dbReference type="STRING" id="1882483.A0A317XTV9"/>
<dbReference type="SUPFAM" id="SSF47661">
    <property type="entry name" value="t-snare proteins"/>
    <property type="match status" value="1"/>
</dbReference>
<feature type="region of interest" description="Disordered" evidence="4">
    <location>
        <begin position="535"/>
        <end position="926"/>
    </location>
</feature>
<gene>
    <name evidence="6" type="ORF">BCV70DRAFT_237118</name>
</gene>
<reference evidence="6 7" key="1">
    <citation type="journal article" date="2018" name="Mol. Biol. Evol.">
        <title>Broad Genomic Sampling Reveals a Smut Pathogenic Ancestry of the Fungal Clade Ustilaginomycotina.</title>
        <authorList>
            <person name="Kijpornyongpan T."/>
            <person name="Mondo S.J."/>
            <person name="Barry K."/>
            <person name="Sandor L."/>
            <person name="Lee J."/>
            <person name="Lipzen A."/>
            <person name="Pangilinan J."/>
            <person name="LaButti K."/>
            <person name="Hainaut M."/>
            <person name="Henrissat B."/>
            <person name="Grigoriev I.V."/>
            <person name="Spatafora J.W."/>
            <person name="Aime M.C."/>
        </authorList>
    </citation>
    <scope>NUCLEOTIDE SEQUENCE [LARGE SCALE GENOMIC DNA]</scope>
    <source>
        <strain evidence="6 7">MCA 3645</strain>
    </source>
</reference>
<feature type="domain" description="T-SNARE coiled-coil homology" evidence="5">
    <location>
        <begin position="152"/>
        <end position="214"/>
    </location>
</feature>
<organism evidence="6 7">
    <name type="scientific">Testicularia cyperi</name>
    <dbReference type="NCBI Taxonomy" id="1882483"/>
    <lineage>
        <taxon>Eukaryota</taxon>
        <taxon>Fungi</taxon>
        <taxon>Dikarya</taxon>
        <taxon>Basidiomycota</taxon>
        <taxon>Ustilaginomycotina</taxon>
        <taxon>Ustilaginomycetes</taxon>
        <taxon>Ustilaginales</taxon>
        <taxon>Anthracoideaceae</taxon>
        <taxon>Testicularia</taxon>
    </lineage>
</organism>
<evidence type="ECO:0000313" key="6">
    <source>
        <dbReference type="EMBL" id="PWZ00789.1"/>
    </source>
</evidence>
<keyword evidence="2" id="KW-0653">Protein transport</keyword>
<comment type="subcellular location">
    <subcellularLocation>
        <location evidence="1">Golgi apparatus membrane</location>
        <topology evidence="1">Single-pass type IV membrane protein</topology>
    </subcellularLocation>
</comment>
<dbReference type="CDD" id="cd15851">
    <property type="entry name" value="SNARE_Syntaxin6"/>
    <property type="match status" value="1"/>
</dbReference>
<feature type="compositionally biased region" description="Low complexity" evidence="4">
    <location>
        <begin position="764"/>
        <end position="773"/>
    </location>
</feature>
<feature type="compositionally biased region" description="Basic and acidic residues" evidence="4">
    <location>
        <begin position="47"/>
        <end position="59"/>
    </location>
</feature>
<dbReference type="Gene3D" id="1.20.58.90">
    <property type="match status" value="1"/>
</dbReference>
<feature type="compositionally biased region" description="Low complexity" evidence="4">
    <location>
        <begin position="1311"/>
        <end position="1322"/>
    </location>
</feature>
<keyword evidence="2" id="KW-0813">Transport</keyword>
<evidence type="ECO:0000256" key="2">
    <source>
        <dbReference type="ARBA" id="ARBA00022927"/>
    </source>
</evidence>
<feature type="compositionally biased region" description="Low complexity" evidence="4">
    <location>
        <begin position="638"/>
        <end position="650"/>
    </location>
</feature>
<evidence type="ECO:0000313" key="7">
    <source>
        <dbReference type="Proteomes" id="UP000246740"/>
    </source>
</evidence>
<dbReference type="SMART" id="SM00397">
    <property type="entry name" value="t_SNARE"/>
    <property type="match status" value="1"/>
</dbReference>
<dbReference type="InterPro" id="IPR000727">
    <property type="entry name" value="T_SNARE_dom"/>
</dbReference>
<feature type="compositionally biased region" description="Low complexity" evidence="4">
    <location>
        <begin position="578"/>
        <end position="597"/>
    </location>
</feature>
<feature type="compositionally biased region" description="Polar residues" evidence="4">
    <location>
        <begin position="1076"/>
        <end position="1086"/>
    </location>
</feature>
<feature type="compositionally biased region" description="Polar residues" evidence="4">
    <location>
        <begin position="419"/>
        <end position="431"/>
    </location>
</feature>
<dbReference type="Gene3D" id="1.10.238.10">
    <property type="entry name" value="EF-hand"/>
    <property type="match status" value="1"/>
</dbReference>
<feature type="compositionally biased region" description="Low complexity" evidence="4">
    <location>
        <begin position="542"/>
        <end position="557"/>
    </location>
</feature>
<dbReference type="SUPFAM" id="SSF58038">
    <property type="entry name" value="SNARE fusion complex"/>
    <property type="match status" value="1"/>
</dbReference>
<feature type="compositionally biased region" description="Low complexity" evidence="4">
    <location>
        <begin position="474"/>
        <end position="491"/>
    </location>
</feature>
<feature type="compositionally biased region" description="Polar residues" evidence="4">
    <location>
        <begin position="799"/>
        <end position="815"/>
    </location>
</feature>
<protein>
    <recommendedName>
        <fullName evidence="5">t-SNARE coiled-coil homology domain-containing protein</fullName>
    </recommendedName>
</protein>
<dbReference type="GO" id="GO:0048193">
    <property type="term" value="P:Golgi vesicle transport"/>
    <property type="evidence" value="ECO:0007669"/>
    <property type="project" value="InterPro"/>
</dbReference>
<feature type="region of interest" description="Disordered" evidence="4">
    <location>
        <begin position="324"/>
        <end position="506"/>
    </location>
</feature>
<feature type="compositionally biased region" description="Low complexity" evidence="4">
    <location>
        <begin position="607"/>
        <end position="621"/>
    </location>
</feature>
<dbReference type="CDD" id="cd21444">
    <property type="entry name" value="SNARE_NTD_Tlg1p-like"/>
    <property type="match status" value="1"/>
</dbReference>
<keyword evidence="7" id="KW-1185">Reference proteome</keyword>
<evidence type="ECO:0000256" key="4">
    <source>
        <dbReference type="SAM" id="MobiDB-lite"/>
    </source>
</evidence>
<feature type="region of interest" description="Disordered" evidence="4">
    <location>
        <begin position="259"/>
        <end position="287"/>
    </location>
</feature>
<sequence>MSRDPYHDFASDLKSSLSSARALSQLYQSLLSGSSSSVSGAGSSRRNSSELESAHDRLQDAIEGLRQDVEDVKQSVLVVERSGPERFGVSLEELRNRKKFVEECEAEIKSLSKTAQAGRQGTRTGGKGGFDAINMDDEDEDATEAFEREQQQILMSRQDNTLDKIGSTLSSLRSQAGMMGQEIGEQIEIIDAFDTEVDQSQGRLSKAMRKMDEVVRISDERLGGCLDLLPRRPTRDRRVLPSFLGTLGPTAQLAEAQFADMPPTSSSNNRREGGSAASSESPSTEGSEPINFRAALAAFESQAQSRPQTGALPVRGPAARTAGFVPKAGEMDKPVNTPTIVYTESKPIPKTPSRNRSSDSASSLDPIARSSSTPRIRKSSDSDVTVFSSNNPFTAHAVSPSLTPSALPPTSPSGMLSAPRSTLSVRNNAASSALRKSESGTSLRELMQQSMPGAGVTDDNVLQRSRSKSLAGNADSKSSSPAASGCSTPAAHLHGSNSRSSSPRPVGGVKNFIALYGGGAPAGVAGNNTATGPYGGSFERTSSPMSISTSNSARTSSHMLDSSADDDYTSPMFGHAVLQPGRSSGLQSSSSSAASRSVPGTPERKNSAASTSSTTAAATSTIAMCDTEISLQPPQIPSRKGSGSSVSSMPRLPPRPSASLAPSPTISEFGQIAAFSSAGNDGAPRKAGNSGAGGVSYATYTPGVRRNGSGASNAAAFDGDSAISPPALPPRSATVGHAYSDRKGTAVSGYAVRQRGAGPTAVSTPTTTPGKAKPAPPPRPTNLSGRQWDGNAGGFRFGSNHTPAGKSGNSSTSNGPAQQPAIPPRPRQQAQQETQQPVRAAGVTAANSAVAGSGHRGHAKSASNVFTSISLSDDASHELRRTLESDMHRSDSSGNALQMPPPSRGRPTHAASRSGGSSIGASASPSGISSLIESAASALPIPLFKSNSNTGVLGNTGTSRSLAEGAPSKQGSVASRSVQGLGFSDVNFLSVRPGESLGSNELNAGSGLARNRPSAVVLAEPSSMSLTGSRTSTLASAKLARSMSPADEAARQRYEALFDALLAAQTRASLRRKTALATQTHSNASTLRGGKTGKKSDAEAASEALSDGVEQDADTSVRSVQSLRGWFESDSSSPRKEPVKLSTSAPEKPSPAKLLASDAAPSTMQMQGRDQLGGGPGRVSAGRVVKVWKRSKLPDAVLAEIWDAAVEHQASGQGRRRSGPARLEREAFVRAMAAIDAELGRRKSKWRRKKAAEEAKLALRLGGSVRGGGGKPTSSPSGSLRGRRTVAPAAGGNDWGPATRLPLHVTRSNPASATSSRSSSRSRTLDAPADSTPTMASAARRVPPPPPIHSHTHS</sequence>
<feature type="compositionally biased region" description="Low complexity" evidence="4">
    <location>
        <begin position="910"/>
        <end position="926"/>
    </location>
</feature>
<dbReference type="EMBL" id="KZ819192">
    <property type="protein sequence ID" value="PWZ00789.1"/>
    <property type="molecule type" value="Genomic_DNA"/>
</dbReference>
<evidence type="ECO:0000259" key="5">
    <source>
        <dbReference type="PROSITE" id="PS50192"/>
    </source>
</evidence>
<proteinExistence type="predicted"/>
<dbReference type="InParanoid" id="A0A317XTV9"/>
<dbReference type="InterPro" id="IPR015260">
    <property type="entry name" value="Syntaxin-6/10/61_N"/>
</dbReference>
<feature type="compositionally biased region" description="Basic and acidic residues" evidence="4">
    <location>
        <begin position="874"/>
        <end position="891"/>
    </location>
</feature>
<evidence type="ECO:0000256" key="3">
    <source>
        <dbReference type="ARBA" id="ARBA00023034"/>
    </source>
</evidence>
<feature type="compositionally biased region" description="Low complexity" evidence="4">
    <location>
        <begin position="274"/>
        <end position="287"/>
    </location>
</feature>
<name>A0A317XTV9_9BASI</name>
<feature type="compositionally biased region" description="Polar residues" evidence="4">
    <location>
        <begin position="460"/>
        <end position="470"/>
    </location>
</feature>
<dbReference type="Proteomes" id="UP000246740">
    <property type="component" value="Unassembled WGS sequence"/>
</dbReference>
<feature type="compositionally biased region" description="Polar residues" evidence="4">
    <location>
        <begin position="439"/>
        <end position="451"/>
    </location>
</feature>